<protein>
    <submittedName>
        <fullName evidence="3">T9SS type A sorting domain-containing protein</fullName>
    </submittedName>
</protein>
<name>A0ABS9KVG0_9BACT</name>
<keyword evidence="1" id="KW-0732">Signal</keyword>
<gene>
    <name evidence="3" type="ORF">LZZ85_18330</name>
</gene>
<evidence type="ECO:0000256" key="1">
    <source>
        <dbReference type="SAM" id="SignalP"/>
    </source>
</evidence>
<dbReference type="Pfam" id="PF18962">
    <property type="entry name" value="Por_Secre_tail"/>
    <property type="match status" value="1"/>
</dbReference>
<reference evidence="3" key="1">
    <citation type="submission" date="2022-01" db="EMBL/GenBank/DDBJ databases">
        <authorList>
            <person name="Jo J.-H."/>
            <person name="Im W.-T."/>
        </authorList>
    </citation>
    <scope>NUCLEOTIDE SEQUENCE</scope>
    <source>
        <strain evidence="3">NA20</strain>
    </source>
</reference>
<feature type="domain" description="Secretion system C-terminal sorting" evidence="2">
    <location>
        <begin position="982"/>
        <end position="1042"/>
    </location>
</feature>
<dbReference type="NCBIfam" id="TIGR04183">
    <property type="entry name" value="Por_Secre_tail"/>
    <property type="match status" value="1"/>
</dbReference>
<sequence>MKPFLQNHLRMLLLLVTGICVSGVSAQNTLSVISSGQTGVSGTNWSLSGNILTVSGGAASIQASVITNHLESTGSLIIVASGEIIIDQDILPALNTIRTLTLKTNGDITLTGSRAITATGSSLNLVCWSDADGTGGGMIHCKPGSRITTNGGHLWMAGGSGSTIWNGLTVGNGYARAKTVLSVSQIQQLNNQSQDYQNAITIDNSSISSGGGNIYLAGESSGESVAYGHIGVLVQRGSSIISDAGSISLTGISASVRNASGWFWGILLASDRSTEPNTIRSTSGGISLVGESITSYNFNHSGGVGIFEWLVGTLGINEISSVSGAVTIDGNNKNVSNTSYGGLVFSGGGSGSRRVYSQTGNITFIGRSANASLNGIAISGGINVGYDGVNTCSGNIGIRTNRLAALPAAARFQSTGELSLEPLTASTVIGIGGATGTLALPATYFSTNFVDGFSRIVIGNSTQTGNISVATVSFNDDISLQTSGAVTQTGAITAAAQQLDLERGSFALTNTSNNVSKLSGNATAISFINNAALELKNIAATGTISIRTPAHGITISGNIASQSTSATAMVIAAGSGSTAGTIAGGDITVTGTPALSAGTGGSIRLHSGTLAGSSGLYQLVSTQIGKVRYNTDINTSVFNPVLTSGINILLRENGAVWTGSTTDYNTGTNWRDAAVPATGANIIIDPSATADLVLDASRIIGDLHFNGSNRKIILGNFDLTVNGVLYDVNATNYIRTNGAGQLRKTLVNNATFSFATGNSSFNPVTITNRTGSTDEFRVRVLDDVYMNGYSGTPVSGKYVKRTWDIGKANANGGSGIDLLFNWNSDEINSSFSSAALYHYASGWQKQTGSTSFTSNTLTYQGYTGSFSPFVVGDAAVVLPVTWMDFTAKLEQGAVVLDWRTAMEERAVHYRVQHGTDAQNWKDLGTIAATGNAQLESRYSYLHKQPAAGMNYYRLYQVDADGSGSFSKTISIHIASIISELKIYPNPVVNGSVALTLASTGSVQFLNAAGSVIMEKQLNKGSHVISLANLAKGIYFIRAGQATKVFIIR</sequence>
<dbReference type="EMBL" id="JAKLTR010000012">
    <property type="protein sequence ID" value="MCG2616262.1"/>
    <property type="molecule type" value="Genomic_DNA"/>
</dbReference>
<accession>A0ABS9KVG0</accession>
<proteinExistence type="predicted"/>
<feature type="chain" id="PRO_5045090883" evidence="1">
    <location>
        <begin position="27"/>
        <end position="1048"/>
    </location>
</feature>
<organism evidence="3 4">
    <name type="scientific">Terrimonas ginsenosidimutans</name>
    <dbReference type="NCBI Taxonomy" id="2908004"/>
    <lineage>
        <taxon>Bacteria</taxon>
        <taxon>Pseudomonadati</taxon>
        <taxon>Bacteroidota</taxon>
        <taxon>Chitinophagia</taxon>
        <taxon>Chitinophagales</taxon>
        <taxon>Chitinophagaceae</taxon>
        <taxon>Terrimonas</taxon>
    </lineage>
</organism>
<keyword evidence="4" id="KW-1185">Reference proteome</keyword>
<dbReference type="Proteomes" id="UP001165367">
    <property type="component" value="Unassembled WGS sequence"/>
</dbReference>
<dbReference type="RefSeq" id="WP_237874797.1">
    <property type="nucleotide sequence ID" value="NZ_JAKLTR010000012.1"/>
</dbReference>
<evidence type="ECO:0000313" key="3">
    <source>
        <dbReference type="EMBL" id="MCG2616262.1"/>
    </source>
</evidence>
<dbReference type="InterPro" id="IPR026444">
    <property type="entry name" value="Secre_tail"/>
</dbReference>
<feature type="signal peptide" evidence="1">
    <location>
        <begin position="1"/>
        <end position="26"/>
    </location>
</feature>
<evidence type="ECO:0000259" key="2">
    <source>
        <dbReference type="Pfam" id="PF18962"/>
    </source>
</evidence>
<comment type="caution">
    <text evidence="3">The sequence shown here is derived from an EMBL/GenBank/DDBJ whole genome shotgun (WGS) entry which is preliminary data.</text>
</comment>
<evidence type="ECO:0000313" key="4">
    <source>
        <dbReference type="Proteomes" id="UP001165367"/>
    </source>
</evidence>